<dbReference type="EMBL" id="BK015156">
    <property type="protein sequence ID" value="DAD93305.1"/>
    <property type="molecule type" value="Genomic_DNA"/>
</dbReference>
<evidence type="ECO:0000313" key="1">
    <source>
        <dbReference type="EMBL" id="DAD93305.1"/>
    </source>
</evidence>
<dbReference type="Pfam" id="PF05595">
    <property type="entry name" value="DUF771"/>
    <property type="match status" value="1"/>
</dbReference>
<accession>A0A8S5NF80</accession>
<protein>
    <submittedName>
        <fullName evidence="1">Uncharacterized protein</fullName>
    </submittedName>
</protein>
<proteinExistence type="predicted"/>
<reference evidence="1" key="1">
    <citation type="journal article" date="2021" name="Proc. Natl. Acad. Sci. U.S.A.">
        <title>A Catalog of Tens of Thousands of Viruses from Human Metagenomes Reveals Hidden Associations with Chronic Diseases.</title>
        <authorList>
            <person name="Tisza M.J."/>
            <person name="Buck C.B."/>
        </authorList>
    </citation>
    <scope>NUCLEOTIDE SEQUENCE</scope>
    <source>
        <strain evidence="1">Cte0p10</strain>
    </source>
</reference>
<organism evidence="1">
    <name type="scientific">Myoviridae sp. cte0p10</name>
    <dbReference type="NCBI Taxonomy" id="2826674"/>
    <lineage>
        <taxon>Viruses</taxon>
        <taxon>Duplodnaviria</taxon>
        <taxon>Heunggongvirae</taxon>
        <taxon>Uroviricota</taxon>
        <taxon>Caudoviricetes</taxon>
    </lineage>
</organism>
<name>A0A8S5NF80_9CAUD</name>
<dbReference type="InterPro" id="IPR008489">
    <property type="entry name" value="DUF771"/>
</dbReference>
<sequence length="105" mass="12306">MEIEIDDWILDDSVKKSMKKLGLVPEETLKGKTWDVEEFRKNCLGSKGRAWVKREIFDRYPETYVENGGFVVDPFPGTGRKTIIYAYDASLWVNDHYHEFNWGAK</sequence>